<name>A0A8X7CEB9_9ARAC</name>
<comment type="caution">
    <text evidence="1">The sequence shown here is derived from an EMBL/GenBank/DDBJ whole genome shotgun (WGS) entry which is preliminary data.</text>
</comment>
<sequence length="134" mass="15140">MDDQSICLTTQRLLFKTKKKDSASSINSSGLFPLTGRKTRLSDRNTSCASFRYCKRRGTVLEEQNLIEQTARFRWFIVSSMARISSPVAGCVDLPVQPSESECEGEDETFQISEILNSPIYIKMHTPWRRGGVA</sequence>
<dbReference type="AlphaFoldDB" id="A0A8X7CEB9"/>
<keyword evidence="2" id="KW-1185">Reference proteome</keyword>
<protein>
    <submittedName>
        <fullName evidence="1">Uncharacterized protein</fullName>
    </submittedName>
</protein>
<gene>
    <name evidence="1" type="ORF">TNIN_426951</name>
</gene>
<proteinExistence type="predicted"/>
<evidence type="ECO:0000313" key="1">
    <source>
        <dbReference type="EMBL" id="GFY68869.1"/>
    </source>
</evidence>
<evidence type="ECO:0000313" key="2">
    <source>
        <dbReference type="Proteomes" id="UP000886998"/>
    </source>
</evidence>
<organism evidence="1 2">
    <name type="scientific">Trichonephila inaurata madagascariensis</name>
    <dbReference type="NCBI Taxonomy" id="2747483"/>
    <lineage>
        <taxon>Eukaryota</taxon>
        <taxon>Metazoa</taxon>
        <taxon>Ecdysozoa</taxon>
        <taxon>Arthropoda</taxon>
        <taxon>Chelicerata</taxon>
        <taxon>Arachnida</taxon>
        <taxon>Araneae</taxon>
        <taxon>Araneomorphae</taxon>
        <taxon>Entelegynae</taxon>
        <taxon>Araneoidea</taxon>
        <taxon>Nephilidae</taxon>
        <taxon>Trichonephila</taxon>
        <taxon>Trichonephila inaurata</taxon>
    </lineage>
</organism>
<accession>A0A8X7CEB9</accession>
<dbReference type="EMBL" id="BMAV01017316">
    <property type="protein sequence ID" value="GFY68869.1"/>
    <property type="molecule type" value="Genomic_DNA"/>
</dbReference>
<reference evidence="1" key="1">
    <citation type="submission" date="2020-08" db="EMBL/GenBank/DDBJ databases">
        <title>Multicomponent nature underlies the extraordinary mechanical properties of spider dragline silk.</title>
        <authorList>
            <person name="Kono N."/>
            <person name="Nakamura H."/>
            <person name="Mori M."/>
            <person name="Yoshida Y."/>
            <person name="Ohtoshi R."/>
            <person name="Malay A.D."/>
            <person name="Moran D.A.P."/>
            <person name="Tomita M."/>
            <person name="Numata K."/>
            <person name="Arakawa K."/>
        </authorList>
    </citation>
    <scope>NUCLEOTIDE SEQUENCE</scope>
</reference>
<dbReference type="OrthoDB" id="10541066at2759"/>
<dbReference type="Proteomes" id="UP000886998">
    <property type="component" value="Unassembled WGS sequence"/>
</dbReference>